<dbReference type="EMBL" id="MU393448">
    <property type="protein sequence ID" value="KAI4867317.1"/>
    <property type="molecule type" value="Genomic_DNA"/>
</dbReference>
<name>A0ACB9Z7N5_9PEZI</name>
<proteinExistence type="predicted"/>
<evidence type="ECO:0000313" key="1">
    <source>
        <dbReference type="EMBL" id="KAI4867317.1"/>
    </source>
</evidence>
<evidence type="ECO:0000313" key="2">
    <source>
        <dbReference type="Proteomes" id="UP001497700"/>
    </source>
</evidence>
<gene>
    <name evidence="1" type="ORF">F4820DRAFT_208048</name>
</gene>
<organism evidence="1 2">
    <name type="scientific">Hypoxylon rubiginosum</name>
    <dbReference type="NCBI Taxonomy" id="110542"/>
    <lineage>
        <taxon>Eukaryota</taxon>
        <taxon>Fungi</taxon>
        <taxon>Dikarya</taxon>
        <taxon>Ascomycota</taxon>
        <taxon>Pezizomycotina</taxon>
        <taxon>Sordariomycetes</taxon>
        <taxon>Xylariomycetidae</taxon>
        <taxon>Xylariales</taxon>
        <taxon>Hypoxylaceae</taxon>
        <taxon>Hypoxylon</taxon>
    </lineage>
</organism>
<sequence>MAQFHELEHATCDVLQNVKQIHELRNAKLSVIGGLAVWHYLPQYRQTDNINFITNLSTSPSSLKKRLLEKPDSPFFQRSQALFYKSPKGKDIRVDISPQWLGPYLPESATKVQDLSRDEIPYISLTDLIVFKLDSSGLRSNPLKKDRDARDAAALVDYASHHDTIELSEKQEQVVEEALCDVGKCGTKEKSWWERQMGLTDNDKKKKGAAEGRPHSKSDPSHSQSKTPLSNDPNTAWHYEQLDQPRARGCRPSSQKKSALLQQQQHCHRPGIGRSSSQRLLRDTSSIMTSPKTTPTGMAKQQQQQSQSSSPRSEKIKNSIAAADPTYDDDDDDDEDEGYYTLEPKGCASTATAPEGYFDVLSSPPRRSVADSSITVTTTMTMTTTSKAQEQQEHRERQQRQEKLLLLPPVPVGVRRVSKIDDSDLSPPQAPSRVTALRPTLEEHRSISFVL</sequence>
<accession>A0ACB9Z7N5</accession>
<dbReference type="Proteomes" id="UP001497700">
    <property type="component" value="Unassembled WGS sequence"/>
</dbReference>
<keyword evidence="2" id="KW-1185">Reference proteome</keyword>
<comment type="caution">
    <text evidence="1">The sequence shown here is derived from an EMBL/GenBank/DDBJ whole genome shotgun (WGS) entry which is preliminary data.</text>
</comment>
<protein>
    <submittedName>
        <fullName evidence="1">Uncharacterized protein</fullName>
    </submittedName>
</protein>
<reference evidence="1 2" key="1">
    <citation type="journal article" date="2022" name="New Phytol.">
        <title>Ecological generalism drives hyperdiversity of secondary metabolite gene clusters in xylarialean endophytes.</title>
        <authorList>
            <person name="Franco M.E.E."/>
            <person name="Wisecaver J.H."/>
            <person name="Arnold A.E."/>
            <person name="Ju Y.M."/>
            <person name="Slot J.C."/>
            <person name="Ahrendt S."/>
            <person name="Moore L.P."/>
            <person name="Eastman K.E."/>
            <person name="Scott K."/>
            <person name="Konkel Z."/>
            <person name="Mondo S.J."/>
            <person name="Kuo A."/>
            <person name="Hayes R.D."/>
            <person name="Haridas S."/>
            <person name="Andreopoulos B."/>
            <person name="Riley R."/>
            <person name="LaButti K."/>
            <person name="Pangilinan J."/>
            <person name="Lipzen A."/>
            <person name="Amirebrahimi M."/>
            <person name="Yan J."/>
            <person name="Adam C."/>
            <person name="Keymanesh K."/>
            <person name="Ng V."/>
            <person name="Louie K."/>
            <person name="Northen T."/>
            <person name="Drula E."/>
            <person name="Henrissat B."/>
            <person name="Hsieh H.M."/>
            <person name="Youens-Clark K."/>
            <person name="Lutzoni F."/>
            <person name="Miadlikowska J."/>
            <person name="Eastwood D.C."/>
            <person name="Hamelin R.C."/>
            <person name="Grigoriev I.V."/>
            <person name="U'Ren J.M."/>
        </authorList>
    </citation>
    <scope>NUCLEOTIDE SEQUENCE [LARGE SCALE GENOMIC DNA]</scope>
    <source>
        <strain evidence="1 2">CBS 119005</strain>
    </source>
</reference>